<evidence type="ECO:0000313" key="5">
    <source>
        <dbReference type="EMBL" id="MBD5780832.1"/>
    </source>
</evidence>
<evidence type="ECO:0000259" key="4">
    <source>
        <dbReference type="Pfam" id="PF25917"/>
    </source>
</evidence>
<dbReference type="PANTHER" id="PTHR30469">
    <property type="entry name" value="MULTIDRUG RESISTANCE PROTEIN MDTA"/>
    <property type="match status" value="1"/>
</dbReference>
<protein>
    <submittedName>
        <fullName evidence="5">Efflux RND transporter periplasmic adaptor subunit</fullName>
    </submittedName>
</protein>
<dbReference type="InterPro" id="IPR058625">
    <property type="entry name" value="MdtA-like_BSH"/>
</dbReference>
<dbReference type="RefSeq" id="WP_191617940.1">
    <property type="nucleotide sequence ID" value="NZ_JACYFG010000038.1"/>
</dbReference>
<dbReference type="GO" id="GO:1990281">
    <property type="term" value="C:efflux pump complex"/>
    <property type="evidence" value="ECO:0007669"/>
    <property type="project" value="TreeGrafter"/>
</dbReference>
<dbReference type="Proteomes" id="UP000622317">
    <property type="component" value="Unassembled WGS sequence"/>
</dbReference>
<keyword evidence="6" id="KW-1185">Reference proteome</keyword>
<evidence type="ECO:0000256" key="3">
    <source>
        <dbReference type="SAM" id="MobiDB-lite"/>
    </source>
</evidence>
<evidence type="ECO:0000256" key="2">
    <source>
        <dbReference type="SAM" id="Coils"/>
    </source>
</evidence>
<dbReference type="PANTHER" id="PTHR30469:SF12">
    <property type="entry name" value="MULTIDRUG RESISTANCE PROTEIN MDTA"/>
    <property type="match status" value="1"/>
</dbReference>
<dbReference type="GO" id="GO:0015562">
    <property type="term" value="F:efflux transmembrane transporter activity"/>
    <property type="evidence" value="ECO:0007669"/>
    <property type="project" value="TreeGrafter"/>
</dbReference>
<feature type="domain" description="Multidrug resistance protein MdtA-like barrel-sandwich hybrid" evidence="4">
    <location>
        <begin position="71"/>
        <end position="209"/>
    </location>
</feature>
<dbReference type="Gene3D" id="2.40.50.100">
    <property type="match status" value="1"/>
</dbReference>
<keyword evidence="2" id="KW-0175">Coiled coil</keyword>
<feature type="region of interest" description="Disordered" evidence="3">
    <location>
        <begin position="454"/>
        <end position="474"/>
    </location>
</feature>
<comment type="caution">
    <text evidence="5">The sequence shown here is derived from an EMBL/GenBank/DDBJ whole genome shotgun (WGS) entry which is preliminary data.</text>
</comment>
<dbReference type="EMBL" id="JACYFG010000038">
    <property type="protein sequence ID" value="MBD5780832.1"/>
    <property type="molecule type" value="Genomic_DNA"/>
</dbReference>
<evidence type="ECO:0000256" key="1">
    <source>
        <dbReference type="ARBA" id="ARBA00009477"/>
    </source>
</evidence>
<name>A0A927F9I8_9BACT</name>
<dbReference type="Pfam" id="PF25917">
    <property type="entry name" value="BSH_RND"/>
    <property type="match status" value="1"/>
</dbReference>
<dbReference type="Gene3D" id="2.40.30.170">
    <property type="match status" value="1"/>
</dbReference>
<evidence type="ECO:0000313" key="6">
    <source>
        <dbReference type="Proteomes" id="UP000622317"/>
    </source>
</evidence>
<dbReference type="AlphaFoldDB" id="A0A927F9I8"/>
<comment type="similarity">
    <text evidence="1">Belongs to the membrane fusion protein (MFP) (TC 8.A.1) family.</text>
</comment>
<accession>A0A927F9I8</accession>
<reference evidence="5" key="1">
    <citation type="submission" date="2020-09" db="EMBL/GenBank/DDBJ databases">
        <title>Pelagicoccus enzymogenes sp. nov. with an EPS production, isolated from marine sediment.</title>
        <authorList>
            <person name="Feng X."/>
        </authorList>
    </citation>
    <scope>NUCLEOTIDE SEQUENCE</scope>
    <source>
        <strain evidence="5">NFK12</strain>
    </source>
</reference>
<dbReference type="NCBIfam" id="TIGR01730">
    <property type="entry name" value="RND_mfp"/>
    <property type="match status" value="1"/>
</dbReference>
<gene>
    <name evidence="5" type="ORF">IEN85_15130</name>
</gene>
<dbReference type="InterPro" id="IPR006143">
    <property type="entry name" value="RND_pump_MFP"/>
</dbReference>
<organism evidence="5 6">
    <name type="scientific">Pelagicoccus enzymogenes</name>
    <dbReference type="NCBI Taxonomy" id="2773457"/>
    <lineage>
        <taxon>Bacteria</taxon>
        <taxon>Pseudomonadati</taxon>
        <taxon>Verrucomicrobiota</taxon>
        <taxon>Opitutia</taxon>
        <taxon>Puniceicoccales</taxon>
        <taxon>Pelagicoccaceae</taxon>
        <taxon>Pelagicoccus</taxon>
    </lineage>
</organism>
<dbReference type="Gene3D" id="2.40.420.20">
    <property type="match status" value="1"/>
</dbReference>
<dbReference type="PROSITE" id="PS51257">
    <property type="entry name" value="PROKAR_LIPOPROTEIN"/>
    <property type="match status" value="1"/>
</dbReference>
<feature type="coiled-coil region" evidence="2">
    <location>
        <begin position="156"/>
        <end position="183"/>
    </location>
</feature>
<dbReference type="Gene3D" id="1.10.287.470">
    <property type="entry name" value="Helix hairpin bin"/>
    <property type="match status" value="1"/>
</dbReference>
<dbReference type="SUPFAM" id="SSF111369">
    <property type="entry name" value="HlyD-like secretion proteins"/>
    <property type="match status" value="1"/>
</dbReference>
<sequence length="474" mass="53454">MKFLRYFLPIAILAACGYFTWHLLSSRPEPARWNRQPFEPEVEVSTLELQDYQIVLQSQGIIEARTQSALIPEVRGRILSVSPSFRPGGFFEKGELLVEIDPSDYETELVVADATLAQMELRYAEEKVRADRAALDWKRLGNEDEAPELVLRLPQMRQAEANLASAQARVKAARLNLERTKIVAPYAGRILEKQVDVGQYVSPGNRLATIYAIDFAEIRLPLSEAQLGFIDLPESYRDSETDPKINKDVRLRVKMGDQQHDWSGKLVRAEGAFDQRSRQLYVVAQIPDPYGSTADGRPPLKVGSFAIAHIPGNLLRDVFVIPRRLLRESSYVILIDGEDRLVRRHVSPIWADEENIVVGDELKPGERLCLTPVKYATSGMKVRIKLGAAEAEAKAERDYANFIKLVEGLPQDLDLPIHLEIQIKALKAGKDKHQSSALTAELIRWARQNDIEIPKGIERGEPDRKDKTKVAKQA</sequence>
<proteinExistence type="inferred from homology"/>